<evidence type="ECO:0000256" key="2">
    <source>
        <dbReference type="SAM" id="Phobius"/>
    </source>
</evidence>
<feature type="region of interest" description="Disordered" evidence="1">
    <location>
        <begin position="84"/>
        <end position="128"/>
    </location>
</feature>
<feature type="transmembrane region" description="Helical" evidence="2">
    <location>
        <begin position="32"/>
        <end position="52"/>
    </location>
</feature>
<gene>
    <name evidence="3" type="ORF">FB566_1620</name>
</gene>
<proteinExistence type="predicted"/>
<name>A0A543AU37_9ACTN</name>
<dbReference type="AlphaFoldDB" id="A0A543AU37"/>
<comment type="caution">
    <text evidence="3">The sequence shown here is derived from an EMBL/GenBank/DDBJ whole genome shotgun (WGS) entry which is preliminary data.</text>
</comment>
<evidence type="ECO:0008006" key="5">
    <source>
        <dbReference type="Google" id="ProtNLM"/>
    </source>
</evidence>
<dbReference type="EMBL" id="VFOW01000001">
    <property type="protein sequence ID" value="TQL76100.1"/>
    <property type="molecule type" value="Genomic_DNA"/>
</dbReference>
<keyword evidence="4" id="KW-1185">Reference proteome</keyword>
<dbReference type="InterPro" id="IPR023346">
    <property type="entry name" value="Lysozyme-like_dom_sf"/>
</dbReference>
<evidence type="ECO:0000313" key="4">
    <source>
        <dbReference type="Proteomes" id="UP000317043"/>
    </source>
</evidence>
<evidence type="ECO:0000256" key="1">
    <source>
        <dbReference type="SAM" id="MobiDB-lite"/>
    </source>
</evidence>
<dbReference type="SUPFAM" id="SSF53955">
    <property type="entry name" value="Lysozyme-like"/>
    <property type="match status" value="1"/>
</dbReference>
<keyword evidence="2" id="KW-0812">Transmembrane</keyword>
<dbReference type="Gene3D" id="1.10.530.10">
    <property type="match status" value="1"/>
</dbReference>
<feature type="compositionally biased region" description="Basic and acidic residues" evidence="1">
    <location>
        <begin position="1"/>
        <end position="11"/>
    </location>
</feature>
<reference evidence="3 4" key="1">
    <citation type="submission" date="2019-06" db="EMBL/GenBank/DDBJ databases">
        <title>Sequencing the genomes of 1000 actinobacteria strains.</title>
        <authorList>
            <person name="Klenk H.-P."/>
        </authorList>
    </citation>
    <scope>NUCLEOTIDE SEQUENCE [LARGE SCALE GENOMIC DNA]</scope>
    <source>
        <strain evidence="3 4">DSM 45928</strain>
    </source>
</reference>
<feature type="region of interest" description="Disordered" evidence="1">
    <location>
        <begin position="1"/>
        <end position="24"/>
    </location>
</feature>
<protein>
    <recommendedName>
        <fullName evidence="5">Transglycosylase-like protein with SLT domain</fullName>
    </recommendedName>
</protein>
<feature type="compositionally biased region" description="Acidic residues" evidence="1">
    <location>
        <begin position="96"/>
        <end position="116"/>
    </location>
</feature>
<sequence>MSHAADDRREDTSDEPVGGVTPVGATRTPLRLALLSLLVIAVTVGAWVGVGLNGEPPEPEPLASLPQPIVDEKWMEDSISRNKERIADEPVVTAPEEPEEEPEELSAELNGEEESTTTEPAPTAAGCGDYSGNRQIACNLLPQHGFSTGEMSCLDQLWEHESGWNEHASNPSSGAYGIPQALPGDKMASAGSDWQTNPATQISWGLGYIADRYGSPCGAWGYFQSNGWY</sequence>
<keyword evidence="2" id="KW-0472">Membrane</keyword>
<dbReference type="InParanoid" id="A0A543AU37"/>
<dbReference type="Proteomes" id="UP000317043">
    <property type="component" value="Unassembled WGS sequence"/>
</dbReference>
<organism evidence="3 4">
    <name type="scientific">Stackebrandtia endophytica</name>
    <dbReference type="NCBI Taxonomy" id="1496996"/>
    <lineage>
        <taxon>Bacteria</taxon>
        <taxon>Bacillati</taxon>
        <taxon>Actinomycetota</taxon>
        <taxon>Actinomycetes</taxon>
        <taxon>Glycomycetales</taxon>
        <taxon>Glycomycetaceae</taxon>
        <taxon>Stackebrandtia</taxon>
    </lineage>
</organism>
<evidence type="ECO:0000313" key="3">
    <source>
        <dbReference type="EMBL" id="TQL76100.1"/>
    </source>
</evidence>
<accession>A0A543AU37</accession>
<dbReference type="RefSeq" id="WP_211347592.1">
    <property type="nucleotide sequence ID" value="NZ_JBHTGS010000001.1"/>
</dbReference>
<keyword evidence="2" id="KW-1133">Transmembrane helix</keyword>